<evidence type="ECO:0000313" key="1">
    <source>
        <dbReference type="EMBL" id="SVC94094.1"/>
    </source>
</evidence>
<gene>
    <name evidence="1" type="ORF">METZ01_LOCUS346948</name>
</gene>
<organism evidence="1">
    <name type="scientific">marine metagenome</name>
    <dbReference type="NCBI Taxonomy" id="408172"/>
    <lineage>
        <taxon>unclassified sequences</taxon>
        <taxon>metagenomes</taxon>
        <taxon>ecological metagenomes</taxon>
    </lineage>
</organism>
<dbReference type="EMBL" id="UINC01119937">
    <property type="protein sequence ID" value="SVC94094.1"/>
    <property type="molecule type" value="Genomic_DNA"/>
</dbReference>
<evidence type="ECO:0008006" key="2">
    <source>
        <dbReference type="Google" id="ProtNLM"/>
    </source>
</evidence>
<protein>
    <recommendedName>
        <fullName evidence="2">DUF5666 domain-containing protein</fullName>
    </recommendedName>
</protein>
<accession>A0A382R8Q0</accession>
<dbReference type="AlphaFoldDB" id="A0A382R8Q0"/>
<proteinExistence type="predicted"/>
<sequence>MPASTRFLLTAVFSASLFFSTTAFAESPPVNPHPPAPEPELIEFTGVVKHIDLEGGFWGIVREDGNSILPFGLPKDFEREGLVIKGFGEVLEVATIQQWGIPVQIIQVETIEEPKPETEHLTGIVIAKGENWIEVIPDGSREAIRLTPRWRDNGHDKDIVDQIAHLYTPNRVAVTFIKGDIQELELLQPEHNEGVTEGIVVDKGDDWIDIEDPNGTLNRYRPQWTGGLPSDG</sequence>
<reference evidence="1" key="1">
    <citation type="submission" date="2018-05" db="EMBL/GenBank/DDBJ databases">
        <authorList>
            <person name="Lanie J.A."/>
            <person name="Ng W.-L."/>
            <person name="Kazmierczak K.M."/>
            <person name="Andrzejewski T.M."/>
            <person name="Davidsen T.M."/>
            <person name="Wayne K.J."/>
            <person name="Tettelin H."/>
            <person name="Glass J.I."/>
            <person name="Rusch D."/>
            <person name="Podicherti R."/>
            <person name="Tsui H.-C.T."/>
            <person name="Winkler M.E."/>
        </authorList>
    </citation>
    <scope>NUCLEOTIDE SEQUENCE</scope>
</reference>
<feature type="non-terminal residue" evidence="1">
    <location>
        <position position="232"/>
    </location>
</feature>
<name>A0A382R8Q0_9ZZZZ</name>